<feature type="region of interest" description="Disordered" evidence="1">
    <location>
        <begin position="74"/>
        <end position="97"/>
    </location>
</feature>
<evidence type="ECO:0000313" key="2">
    <source>
        <dbReference type="EMBL" id="NEE09409.1"/>
    </source>
</evidence>
<proteinExistence type="predicted"/>
<sequence>AETELTVRGGGQYRSGFLQTVPNTPYGGVYLSSNVPVAGFLTEYVTPGLSFSRIAGYGTHTFQLPDRTLQQGVNRGESVGRAPYAPTGGKKYAASRL</sequence>
<gene>
    <name evidence="2" type="ORF">G3M58_23490</name>
</gene>
<evidence type="ECO:0000256" key="1">
    <source>
        <dbReference type="SAM" id="MobiDB-lite"/>
    </source>
</evidence>
<comment type="caution">
    <text evidence="2">The sequence shown here is derived from an EMBL/GenBank/DDBJ whole genome shotgun (WGS) entry which is preliminary data.</text>
</comment>
<feature type="non-terminal residue" evidence="2">
    <location>
        <position position="1"/>
    </location>
</feature>
<dbReference type="EMBL" id="JAAGMN010002377">
    <property type="protein sequence ID" value="NEE09409.1"/>
    <property type="molecule type" value="Genomic_DNA"/>
</dbReference>
<accession>A0A6G3WV46</accession>
<feature type="non-terminal residue" evidence="2">
    <location>
        <position position="97"/>
    </location>
</feature>
<protein>
    <submittedName>
        <fullName evidence="2">Uncharacterized protein</fullName>
    </submittedName>
</protein>
<name>A0A6G3WV46_9ACTN</name>
<reference evidence="2" key="1">
    <citation type="submission" date="2020-01" db="EMBL/GenBank/DDBJ databases">
        <title>Insect and environment-associated Actinomycetes.</title>
        <authorList>
            <person name="Currrie C."/>
            <person name="Chevrette M."/>
            <person name="Carlson C."/>
            <person name="Stubbendieck R."/>
            <person name="Wendt-Pienkowski E."/>
        </authorList>
    </citation>
    <scope>NUCLEOTIDE SEQUENCE</scope>
    <source>
        <strain evidence="2">SID7499</strain>
    </source>
</reference>
<dbReference type="AlphaFoldDB" id="A0A6G3WV46"/>
<organism evidence="2">
    <name type="scientific">Streptomyces sp. SID7499</name>
    <dbReference type="NCBI Taxonomy" id="2706086"/>
    <lineage>
        <taxon>Bacteria</taxon>
        <taxon>Bacillati</taxon>
        <taxon>Actinomycetota</taxon>
        <taxon>Actinomycetes</taxon>
        <taxon>Kitasatosporales</taxon>
        <taxon>Streptomycetaceae</taxon>
        <taxon>Streptomyces</taxon>
    </lineage>
</organism>